<evidence type="ECO:0000313" key="2">
    <source>
        <dbReference type="EMBL" id="GBM02752.1"/>
    </source>
</evidence>
<dbReference type="PANTHER" id="PTHR46599">
    <property type="entry name" value="PIGGYBAC TRANSPOSABLE ELEMENT-DERIVED PROTEIN 4"/>
    <property type="match status" value="1"/>
</dbReference>
<protein>
    <submittedName>
        <fullName evidence="2">PiggyBac transposable element-derived protein 4</fullName>
    </submittedName>
</protein>
<dbReference type="EMBL" id="BGPR01000183">
    <property type="protein sequence ID" value="GBM02752.1"/>
    <property type="molecule type" value="Genomic_DNA"/>
</dbReference>
<reference evidence="2 3" key="1">
    <citation type="journal article" date="2019" name="Sci. Rep.">
        <title>Orb-weaving spider Araneus ventricosus genome elucidates the spidroin gene catalogue.</title>
        <authorList>
            <person name="Kono N."/>
            <person name="Nakamura H."/>
            <person name="Ohtoshi R."/>
            <person name="Moran D.A.P."/>
            <person name="Shinohara A."/>
            <person name="Yoshida Y."/>
            <person name="Fujiwara M."/>
            <person name="Mori M."/>
            <person name="Tomita M."/>
            <person name="Arakawa K."/>
        </authorList>
    </citation>
    <scope>NUCLEOTIDE SEQUENCE [LARGE SCALE GENOMIC DNA]</scope>
</reference>
<comment type="caution">
    <text evidence="2">The sequence shown here is derived from an EMBL/GenBank/DDBJ whole genome shotgun (WGS) entry which is preliminary data.</text>
</comment>
<evidence type="ECO:0000313" key="3">
    <source>
        <dbReference type="Proteomes" id="UP000499080"/>
    </source>
</evidence>
<feature type="domain" description="PiggyBac transposable element-derived protein" evidence="1">
    <location>
        <begin position="108"/>
        <end position="474"/>
    </location>
</feature>
<sequence>MSWRKRNITQAQIEEILYASSSDSELSSEDDGWPTEDADQSFLVEPERNVDEQESVELPSPILDVAAPDVNEDDTEINWSCKVDNNLIENNHKIRTSGPVHDLPVGSTPFDYFKLLFSTSMCETIMINTNKYAEYVQKEKNATDGKWKPIEHISEIWNFIAIILIMSIAKFPKMKNYWSTNPILGNEMIKNTMTRDRFMKILKYFHLSDREMEKVASDEDFYLMQKLDPLMTEMKKNFKSHFNPYQNMSVDEAMIKYKGRLGIIQYMPKKPTKRGIKIWMLCDSSFGYVYNFDVYCGKKDKIPRSKKGLGYDVVTHLAKSLNPGHCLYFDRFFTSVHLMKDLLVRGIYSTGTVQTNRKFLPKDLGKMKLQTTGEIKCFQCTEEPNLLCTIWKDKKEIFFLSTGNKNLETTVSRRIGSISTAISCPGVAENYNKCMGGVDLADQKRQYYDVARKSRKWWIYLFWFLLNSAVDNAHILYILTNMPDLQKGQRLFDFKLKMIENMTVKMTHGIKRSIGAPDISHKRIKIEGRKKCCRRCSKLKVKTVGNNAIQSSWMCSTCQVCLCVDCFGPYHDENNQSAAL</sequence>
<dbReference type="AlphaFoldDB" id="A0A4Y2CE97"/>
<keyword evidence="3" id="KW-1185">Reference proteome</keyword>
<dbReference type="OrthoDB" id="6422351at2759"/>
<accession>A0A4Y2CE97</accession>
<dbReference type="Pfam" id="PF13843">
    <property type="entry name" value="DDE_Tnp_1_7"/>
    <property type="match status" value="1"/>
</dbReference>
<organism evidence="2 3">
    <name type="scientific">Araneus ventricosus</name>
    <name type="common">Orbweaver spider</name>
    <name type="synonym">Epeira ventricosa</name>
    <dbReference type="NCBI Taxonomy" id="182803"/>
    <lineage>
        <taxon>Eukaryota</taxon>
        <taxon>Metazoa</taxon>
        <taxon>Ecdysozoa</taxon>
        <taxon>Arthropoda</taxon>
        <taxon>Chelicerata</taxon>
        <taxon>Arachnida</taxon>
        <taxon>Araneae</taxon>
        <taxon>Araneomorphae</taxon>
        <taxon>Entelegynae</taxon>
        <taxon>Araneoidea</taxon>
        <taxon>Araneidae</taxon>
        <taxon>Araneus</taxon>
    </lineage>
</organism>
<dbReference type="Proteomes" id="UP000499080">
    <property type="component" value="Unassembled WGS sequence"/>
</dbReference>
<dbReference type="InterPro" id="IPR029526">
    <property type="entry name" value="PGBD"/>
</dbReference>
<name>A0A4Y2CE97_ARAVE</name>
<gene>
    <name evidence="2" type="primary">PGBD4_481</name>
    <name evidence="2" type="ORF">AVEN_40820_1</name>
</gene>
<evidence type="ECO:0000259" key="1">
    <source>
        <dbReference type="Pfam" id="PF13843"/>
    </source>
</evidence>
<proteinExistence type="predicted"/>
<dbReference type="PANTHER" id="PTHR46599:SF2">
    <property type="entry name" value="PIGGYBAC TRANSPOSABLE ELEMENT-DERIVED PROTEIN 4-LIKE"/>
    <property type="match status" value="1"/>
</dbReference>